<dbReference type="Proteomes" id="UP000219775">
    <property type="component" value="Unassembled WGS sequence"/>
</dbReference>
<protein>
    <submittedName>
        <fullName evidence="1">Uncharacterized protein</fullName>
    </submittedName>
</protein>
<gene>
    <name evidence="1" type="ORF">CN613_22745</name>
</gene>
<reference evidence="1 2" key="1">
    <citation type="submission" date="2017-09" db="EMBL/GenBank/DDBJ databases">
        <title>Large-scale bioinformatics analysis of Bacillus genomes uncovers conserved roles of natural products in bacterial physiology.</title>
        <authorList>
            <consortium name="Agbiome Team Llc"/>
            <person name="Bleich R.M."/>
            <person name="Grubbs K.J."/>
            <person name="Santa Maria K.C."/>
            <person name="Allen S.E."/>
            <person name="Farag S."/>
            <person name="Shank E.A."/>
            <person name="Bowers A."/>
        </authorList>
    </citation>
    <scope>NUCLEOTIDE SEQUENCE [LARGE SCALE GENOMIC DNA]</scope>
    <source>
        <strain evidence="1 2">AFS009893</strain>
    </source>
</reference>
<organism evidence="1 2">
    <name type="scientific">Bacillus pseudomycoides</name>
    <dbReference type="NCBI Taxonomy" id="64104"/>
    <lineage>
        <taxon>Bacteria</taxon>
        <taxon>Bacillati</taxon>
        <taxon>Bacillota</taxon>
        <taxon>Bacilli</taxon>
        <taxon>Bacillales</taxon>
        <taxon>Bacillaceae</taxon>
        <taxon>Bacillus</taxon>
        <taxon>Bacillus cereus group</taxon>
    </lineage>
</organism>
<comment type="caution">
    <text evidence="1">The sequence shown here is derived from an EMBL/GenBank/DDBJ whole genome shotgun (WGS) entry which is preliminary data.</text>
</comment>
<proteinExistence type="predicted"/>
<evidence type="ECO:0000313" key="1">
    <source>
        <dbReference type="EMBL" id="PEM66487.1"/>
    </source>
</evidence>
<sequence>MVYENPYEIVEKRKKLNLDIYTKEGSGRSNLDKTDEDWKKVLQNIRNWENSEDKEANEFAKYLLYTGKIRRVHLDLEEVNYNNHYVSWTSAEKLEDLYWFDSSCAHTIIAAEATKDNPGISVKGFIKAMRLDIKNFELNSPAIRAEQEVIFPLQEKSLLSIEKIKIK</sequence>
<name>A0A2A8C036_9BACI</name>
<accession>A0A2A8C036</accession>
<dbReference type="EMBL" id="NUDP01000091">
    <property type="protein sequence ID" value="PEM66487.1"/>
    <property type="molecule type" value="Genomic_DNA"/>
</dbReference>
<dbReference type="AlphaFoldDB" id="A0A2A8C036"/>
<evidence type="ECO:0000313" key="2">
    <source>
        <dbReference type="Proteomes" id="UP000219775"/>
    </source>
</evidence>